<dbReference type="PANTHER" id="PTHR46577">
    <property type="entry name" value="HTH-TYPE TRANSCRIPTIONAL REGULATORY PROTEIN GABR"/>
    <property type="match status" value="1"/>
</dbReference>
<keyword evidence="8" id="KW-1185">Reference proteome</keyword>
<sequence>MSNSQNFSQSNFQAALFAIGLDRAAPEPLHVQLAARLRALVLDGTAPPGMRLPASRQFAQELSVSRATTQAALEQLVAEGYLVARRGAGTFVAEHIPHLASPLMPERIETGVARPETIRPFQHNLPDLASFPYAQWANYLASAWRRPHPDLLKAPDPFGWGPLRQAIAAHLGAWRGITCGAGQIAITSGAREAFELIARLFPAGATIQFEDPCFPPARRSLEMAGLRCILSPVDEDGFDPARIEPDVAGVVVTPSRQYPLGMALPLPRRLELLEWAKQNNTLVIEDDYDSEFRFSGQPLPAMTSLDGGERTIYVGSFSKLLSPSLRLGYLVVPERHIDGLSAAIGPVGSMASLVPQPALASFLQDGTFATHLRRMRRIYARRRAVLTEGLQTYLDGWLVPRPEPSGLNVVCGFGPRLDAVPEGDVVAAADRVGLTLQPLSPYFETGPAMKGVLLGFAHFDEATLAEGVRLLGRAITALAPARRG</sequence>
<keyword evidence="7" id="KW-0808">Transferase</keyword>
<dbReference type="PRINTS" id="PR00035">
    <property type="entry name" value="HTHGNTR"/>
</dbReference>
<evidence type="ECO:0000313" key="8">
    <source>
        <dbReference type="Proteomes" id="UP000480350"/>
    </source>
</evidence>
<dbReference type="GO" id="GO:0008483">
    <property type="term" value="F:transaminase activity"/>
    <property type="evidence" value="ECO:0007669"/>
    <property type="project" value="UniProtKB-KW"/>
</dbReference>
<name>A0A7C9IG55_9RHOB</name>
<evidence type="ECO:0000256" key="4">
    <source>
        <dbReference type="ARBA" id="ARBA00023125"/>
    </source>
</evidence>
<dbReference type="SMART" id="SM00345">
    <property type="entry name" value="HTH_GNTR"/>
    <property type="match status" value="1"/>
</dbReference>
<comment type="caution">
    <text evidence="7">The sequence shown here is derived from an EMBL/GenBank/DDBJ whole genome shotgun (WGS) entry which is preliminary data.</text>
</comment>
<dbReference type="PANTHER" id="PTHR46577:SF1">
    <property type="entry name" value="HTH-TYPE TRANSCRIPTIONAL REGULATORY PROTEIN GABR"/>
    <property type="match status" value="1"/>
</dbReference>
<comment type="similarity">
    <text evidence="1">In the C-terminal section; belongs to the class-I pyridoxal-phosphate-dependent aminotransferase family.</text>
</comment>
<keyword evidence="7" id="KW-0032">Aminotransferase</keyword>
<dbReference type="InterPro" id="IPR004839">
    <property type="entry name" value="Aminotransferase_I/II_large"/>
</dbReference>
<gene>
    <name evidence="7" type="ORF">GQ651_08315</name>
</gene>
<dbReference type="InterPro" id="IPR015421">
    <property type="entry name" value="PyrdxlP-dep_Trfase_major"/>
</dbReference>
<dbReference type="InterPro" id="IPR036390">
    <property type="entry name" value="WH_DNA-bd_sf"/>
</dbReference>
<keyword evidence="4" id="KW-0238">DNA-binding</keyword>
<keyword evidence="2" id="KW-0663">Pyridoxal phosphate</keyword>
<organism evidence="7 8">
    <name type="scientific">Kangsaoukella pontilimi</name>
    <dbReference type="NCBI Taxonomy" id="2691042"/>
    <lineage>
        <taxon>Bacteria</taxon>
        <taxon>Pseudomonadati</taxon>
        <taxon>Pseudomonadota</taxon>
        <taxon>Alphaproteobacteria</taxon>
        <taxon>Rhodobacterales</taxon>
        <taxon>Paracoccaceae</taxon>
        <taxon>Kangsaoukella</taxon>
    </lineage>
</organism>
<feature type="domain" description="HTH gntR-type" evidence="6">
    <location>
        <begin position="27"/>
        <end position="95"/>
    </location>
</feature>
<reference evidence="7 8" key="2">
    <citation type="submission" date="2020-03" db="EMBL/GenBank/DDBJ databases">
        <title>Kangsaoukella pontilimi gen. nov., sp. nov., a new member of the family Rhodobacteraceae isolated from a tidal mudflat.</title>
        <authorList>
            <person name="Kim I.S."/>
        </authorList>
    </citation>
    <scope>NUCLEOTIDE SEQUENCE [LARGE SCALE GENOMIC DNA]</scope>
    <source>
        <strain evidence="7 8">GH1-50</strain>
    </source>
</reference>
<reference evidence="7 8" key="1">
    <citation type="submission" date="2019-12" db="EMBL/GenBank/DDBJ databases">
        <authorList>
            <person name="Lee S.D."/>
        </authorList>
    </citation>
    <scope>NUCLEOTIDE SEQUENCE [LARGE SCALE GENOMIC DNA]</scope>
    <source>
        <strain evidence="7 8">GH1-50</strain>
    </source>
</reference>
<dbReference type="InterPro" id="IPR015424">
    <property type="entry name" value="PyrdxlP-dep_Trfase"/>
</dbReference>
<evidence type="ECO:0000313" key="7">
    <source>
        <dbReference type="EMBL" id="MXQ07849.1"/>
    </source>
</evidence>
<dbReference type="EMBL" id="WUPT01000001">
    <property type="protein sequence ID" value="MXQ07849.1"/>
    <property type="molecule type" value="Genomic_DNA"/>
</dbReference>
<evidence type="ECO:0000259" key="6">
    <source>
        <dbReference type="PROSITE" id="PS50949"/>
    </source>
</evidence>
<dbReference type="Gene3D" id="3.40.640.10">
    <property type="entry name" value="Type I PLP-dependent aspartate aminotransferase-like (Major domain)"/>
    <property type="match status" value="1"/>
</dbReference>
<dbReference type="GO" id="GO:0003677">
    <property type="term" value="F:DNA binding"/>
    <property type="evidence" value="ECO:0007669"/>
    <property type="project" value="UniProtKB-KW"/>
</dbReference>
<dbReference type="GO" id="GO:0003700">
    <property type="term" value="F:DNA-binding transcription factor activity"/>
    <property type="evidence" value="ECO:0007669"/>
    <property type="project" value="InterPro"/>
</dbReference>
<dbReference type="SUPFAM" id="SSF46785">
    <property type="entry name" value="Winged helix' DNA-binding domain"/>
    <property type="match status" value="1"/>
</dbReference>
<keyword evidence="5" id="KW-0804">Transcription</keyword>
<dbReference type="GO" id="GO:0030170">
    <property type="term" value="F:pyridoxal phosphate binding"/>
    <property type="evidence" value="ECO:0007669"/>
    <property type="project" value="InterPro"/>
</dbReference>
<dbReference type="CDD" id="cd00609">
    <property type="entry name" value="AAT_like"/>
    <property type="match status" value="1"/>
</dbReference>
<dbReference type="InterPro" id="IPR036388">
    <property type="entry name" value="WH-like_DNA-bd_sf"/>
</dbReference>
<dbReference type="AlphaFoldDB" id="A0A7C9IG55"/>
<dbReference type="Gene3D" id="1.10.10.10">
    <property type="entry name" value="Winged helix-like DNA-binding domain superfamily/Winged helix DNA-binding domain"/>
    <property type="match status" value="1"/>
</dbReference>
<evidence type="ECO:0000256" key="2">
    <source>
        <dbReference type="ARBA" id="ARBA00022898"/>
    </source>
</evidence>
<dbReference type="Proteomes" id="UP000480350">
    <property type="component" value="Unassembled WGS sequence"/>
</dbReference>
<dbReference type="Pfam" id="PF00392">
    <property type="entry name" value="GntR"/>
    <property type="match status" value="1"/>
</dbReference>
<evidence type="ECO:0000256" key="3">
    <source>
        <dbReference type="ARBA" id="ARBA00023015"/>
    </source>
</evidence>
<keyword evidence="3" id="KW-0805">Transcription regulation</keyword>
<dbReference type="RefSeq" id="WP_160763700.1">
    <property type="nucleotide sequence ID" value="NZ_WUPT01000001.1"/>
</dbReference>
<dbReference type="CDD" id="cd07377">
    <property type="entry name" value="WHTH_GntR"/>
    <property type="match status" value="1"/>
</dbReference>
<dbReference type="SUPFAM" id="SSF53383">
    <property type="entry name" value="PLP-dependent transferases"/>
    <property type="match status" value="1"/>
</dbReference>
<evidence type="ECO:0000256" key="1">
    <source>
        <dbReference type="ARBA" id="ARBA00005384"/>
    </source>
</evidence>
<dbReference type="InterPro" id="IPR051446">
    <property type="entry name" value="HTH_trans_reg/aminotransferase"/>
</dbReference>
<dbReference type="InterPro" id="IPR000524">
    <property type="entry name" value="Tscrpt_reg_HTH_GntR"/>
</dbReference>
<proteinExistence type="inferred from homology"/>
<dbReference type="Pfam" id="PF00155">
    <property type="entry name" value="Aminotran_1_2"/>
    <property type="match status" value="1"/>
</dbReference>
<accession>A0A7C9IG55</accession>
<evidence type="ECO:0000256" key="5">
    <source>
        <dbReference type="ARBA" id="ARBA00023163"/>
    </source>
</evidence>
<dbReference type="PROSITE" id="PS50949">
    <property type="entry name" value="HTH_GNTR"/>
    <property type="match status" value="1"/>
</dbReference>
<protein>
    <submittedName>
        <fullName evidence="7">Aminotransferase class I/II-fold pyridoxal phosphate-dependent enzyme</fullName>
    </submittedName>
</protein>